<evidence type="ECO:0000313" key="12">
    <source>
        <dbReference type="EMBL" id="SFC89401.1"/>
    </source>
</evidence>
<dbReference type="OrthoDB" id="236246at2"/>
<dbReference type="EMBL" id="FOLM01000007">
    <property type="protein sequence ID" value="SFC89401.1"/>
    <property type="molecule type" value="Genomic_DNA"/>
</dbReference>
<evidence type="ECO:0000256" key="4">
    <source>
        <dbReference type="ARBA" id="ARBA00022723"/>
    </source>
</evidence>
<dbReference type="InterPro" id="IPR049509">
    <property type="entry name" value="DyP_N"/>
</dbReference>
<dbReference type="RefSeq" id="WP_093839214.1">
    <property type="nucleotide sequence ID" value="NZ_FOLM01000007.1"/>
</dbReference>
<comment type="similarity">
    <text evidence="8">Belongs to the DyP-type peroxidase family.</text>
</comment>
<accession>A0A1I1MVG8</accession>
<dbReference type="SUPFAM" id="SSF54909">
    <property type="entry name" value="Dimeric alpha+beta barrel"/>
    <property type="match status" value="1"/>
</dbReference>
<evidence type="ECO:0000259" key="10">
    <source>
        <dbReference type="Pfam" id="PF20628"/>
    </source>
</evidence>
<name>A0A1I1MVG8_9ACTN</name>
<evidence type="ECO:0000313" key="13">
    <source>
        <dbReference type="Proteomes" id="UP000199207"/>
    </source>
</evidence>
<dbReference type="GO" id="GO:0046872">
    <property type="term" value="F:metal ion binding"/>
    <property type="evidence" value="ECO:0007669"/>
    <property type="project" value="UniProtKB-KW"/>
</dbReference>
<reference evidence="12 13" key="1">
    <citation type="submission" date="2016-10" db="EMBL/GenBank/DDBJ databases">
        <authorList>
            <person name="de Groot N.N."/>
        </authorList>
    </citation>
    <scope>NUCLEOTIDE SEQUENCE [LARGE SCALE GENOMIC DNA]</scope>
    <source>
        <strain evidence="12 13">CGMCC 4.5739</strain>
    </source>
</reference>
<dbReference type="GO" id="GO:0004601">
    <property type="term" value="F:peroxidase activity"/>
    <property type="evidence" value="ECO:0007669"/>
    <property type="project" value="UniProtKB-KW"/>
</dbReference>
<dbReference type="AlphaFoldDB" id="A0A1I1MVG8"/>
<dbReference type="PROSITE" id="PS51404">
    <property type="entry name" value="DYP_PEROXIDASE"/>
    <property type="match status" value="1"/>
</dbReference>
<keyword evidence="4" id="KW-0479">Metal-binding</keyword>
<dbReference type="InterPro" id="IPR048328">
    <property type="entry name" value="Dyp_perox_C"/>
</dbReference>
<dbReference type="Proteomes" id="UP000199207">
    <property type="component" value="Unassembled WGS sequence"/>
</dbReference>
<gene>
    <name evidence="12" type="ORF">SAMN05421773_10790</name>
</gene>
<dbReference type="InterPro" id="IPR006314">
    <property type="entry name" value="Dyp_peroxidase"/>
</dbReference>
<keyword evidence="7" id="KW-0408">Iron</keyword>
<evidence type="ECO:0000256" key="2">
    <source>
        <dbReference type="ARBA" id="ARBA00022559"/>
    </source>
</evidence>
<keyword evidence="3" id="KW-0349">Heme</keyword>
<sequence length="550" mass="60329">MTMEATRVDFDKETGIGPTDPEGEFDPEERRLLEDVQGNILKSHGRDHSRHLFIRFDPAQRDAARSWLAGMADQVTSGMEQWNQSRRREQIFARAGFGPAAVSAGAEIGRQPSVTMGGQAGPLGIAMTAGLGGMPGVSVSPPAADGRGPEDPEAYLSAELREHPSPPFVCLMLSAAGYRALGLTDLPDDAAFRRGSRDEETRSKLCDPPVAEWHQGFREAHHALIVVADDDARRVQQKADGIRDSLTAAGAGKVAHQEIGKVIRLRPNGPPREHFGFADGISEPLFFAKDIAKAGQSEPGRKWNPGAPLKLVLTRDPGGDLETGYGSYFVYRKLEQDVPKFNEQRLKLARALAEADGRDHPHEGDKELAGAYMVGRFRDGMPAHLPATARGTDDAVPNDFDFGEDQEGNKCPYQSHIRKTNPRGDTVWRFNSTLAEERTHRIARRAISYESERTVGLLFLCAQSDISAQFEFMQERWCNNINFIAGGDDGKAATGQDPVVGIGSSDTPGQWPRKYGKPERTSVGLAESVRLRGAEYFFVPSRSFLRSVRP</sequence>
<dbReference type="PANTHER" id="PTHR30521">
    <property type="entry name" value="DEFERROCHELATASE/PEROXIDASE"/>
    <property type="match status" value="1"/>
</dbReference>
<dbReference type="InterPro" id="IPR011008">
    <property type="entry name" value="Dimeric_a/b-barrel"/>
</dbReference>
<evidence type="ECO:0000256" key="9">
    <source>
        <dbReference type="SAM" id="MobiDB-lite"/>
    </source>
</evidence>
<dbReference type="STRING" id="910347.SAMN05421773_10790"/>
<evidence type="ECO:0000256" key="8">
    <source>
        <dbReference type="ARBA" id="ARBA00025737"/>
    </source>
</evidence>
<dbReference type="GO" id="GO:0020037">
    <property type="term" value="F:heme binding"/>
    <property type="evidence" value="ECO:0007669"/>
    <property type="project" value="InterPro"/>
</dbReference>
<dbReference type="PANTHER" id="PTHR30521:SF4">
    <property type="entry name" value="DEFERROCHELATASE"/>
    <property type="match status" value="1"/>
</dbReference>
<evidence type="ECO:0000256" key="1">
    <source>
        <dbReference type="ARBA" id="ARBA00001970"/>
    </source>
</evidence>
<feature type="domain" description="Dyp-type peroxidase C-terminal" evidence="10">
    <location>
        <begin position="319"/>
        <end position="477"/>
    </location>
</feature>
<evidence type="ECO:0000256" key="5">
    <source>
        <dbReference type="ARBA" id="ARBA00022729"/>
    </source>
</evidence>
<dbReference type="Pfam" id="PF20628">
    <property type="entry name" value="Dyp_perox_C"/>
    <property type="match status" value="1"/>
</dbReference>
<organism evidence="12 13">
    <name type="scientific">Streptomyces aidingensis</name>
    <dbReference type="NCBI Taxonomy" id="910347"/>
    <lineage>
        <taxon>Bacteria</taxon>
        <taxon>Bacillati</taxon>
        <taxon>Actinomycetota</taxon>
        <taxon>Actinomycetes</taxon>
        <taxon>Kitasatosporales</taxon>
        <taxon>Streptomycetaceae</taxon>
        <taxon>Streptomyces</taxon>
    </lineage>
</organism>
<keyword evidence="5" id="KW-0732">Signal</keyword>
<evidence type="ECO:0000256" key="7">
    <source>
        <dbReference type="ARBA" id="ARBA00023004"/>
    </source>
</evidence>
<keyword evidence="6" id="KW-0560">Oxidoreductase</keyword>
<feature type="region of interest" description="Disordered" evidence="9">
    <location>
        <begin position="1"/>
        <end position="28"/>
    </location>
</feature>
<dbReference type="GO" id="GO:0005829">
    <property type="term" value="C:cytosol"/>
    <property type="evidence" value="ECO:0007669"/>
    <property type="project" value="TreeGrafter"/>
</dbReference>
<keyword evidence="2 12" id="KW-0575">Peroxidase</keyword>
<keyword evidence="13" id="KW-1185">Reference proteome</keyword>
<evidence type="ECO:0000256" key="3">
    <source>
        <dbReference type="ARBA" id="ARBA00022617"/>
    </source>
</evidence>
<comment type="cofactor">
    <cofactor evidence="1">
        <name>heme b</name>
        <dbReference type="ChEBI" id="CHEBI:60344"/>
    </cofactor>
</comment>
<protein>
    <submittedName>
        <fullName evidence="12">Dyp-type peroxidase family protein</fullName>
    </submittedName>
</protein>
<dbReference type="Pfam" id="PF21105">
    <property type="entry name" value="DyP_N"/>
    <property type="match status" value="1"/>
</dbReference>
<proteinExistence type="inferred from homology"/>
<evidence type="ECO:0000259" key="11">
    <source>
        <dbReference type="Pfam" id="PF21105"/>
    </source>
</evidence>
<feature type="domain" description="DyP dimeric alpha+beta barrel" evidence="11">
    <location>
        <begin position="173"/>
        <end position="247"/>
    </location>
</feature>
<evidence type="ECO:0000256" key="6">
    <source>
        <dbReference type="ARBA" id="ARBA00023002"/>
    </source>
</evidence>
<feature type="compositionally biased region" description="Basic and acidic residues" evidence="9">
    <location>
        <begin position="1"/>
        <end position="14"/>
    </location>
</feature>